<name>A0A6V7XT15_MELEN</name>
<evidence type="ECO:0000256" key="3">
    <source>
        <dbReference type="ARBA" id="ARBA00022723"/>
    </source>
</evidence>
<evidence type="ECO:0000313" key="13">
    <source>
        <dbReference type="EMBL" id="CAD2202432.1"/>
    </source>
</evidence>
<dbReference type="InterPro" id="IPR011011">
    <property type="entry name" value="Znf_FYVE_PHD"/>
</dbReference>
<dbReference type="GO" id="GO:0005524">
    <property type="term" value="F:ATP binding"/>
    <property type="evidence" value="ECO:0007669"/>
    <property type="project" value="UniProtKB-UniRule"/>
</dbReference>
<dbReference type="Gene3D" id="3.30.40.10">
    <property type="entry name" value="Zinc/RING finger domain, C3HC4 (zinc finger)"/>
    <property type="match status" value="1"/>
</dbReference>
<dbReference type="InterPro" id="IPR027484">
    <property type="entry name" value="PInositol-4-P-5-kinase_N"/>
</dbReference>
<dbReference type="InterPro" id="IPR002423">
    <property type="entry name" value="Cpn60/GroEL/TCP-1"/>
</dbReference>
<dbReference type="Proteomes" id="UP000580250">
    <property type="component" value="Unassembled WGS sequence"/>
</dbReference>
<dbReference type="InterPro" id="IPR013083">
    <property type="entry name" value="Znf_RING/FYVE/PHD"/>
</dbReference>
<evidence type="ECO:0000256" key="10">
    <source>
        <dbReference type="PROSITE-ProRule" id="PRU00781"/>
    </source>
</evidence>
<feature type="domain" description="PIPK" evidence="12">
    <location>
        <begin position="962"/>
        <end position="1296"/>
    </location>
</feature>
<dbReference type="FunFam" id="3.50.7.10:FF:000007">
    <property type="entry name" value="1-phosphatidylinositol 3-phosphate 5-kinase isoform X1"/>
    <property type="match status" value="1"/>
</dbReference>
<dbReference type="PROSITE" id="PS50178">
    <property type="entry name" value="ZF_FYVE"/>
    <property type="match status" value="1"/>
</dbReference>
<evidence type="ECO:0000256" key="9">
    <source>
        <dbReference type="PROSITE-ProRule" id="PRU00091"/>
    </source>
</evidence>
<evidence type="ECO:0000313" key="14">
    <source>
        <dbReference type="Proteomes" id="UP000580250"/>
    </source>
</evidence>
<dbReference type="InterPro" id="IPR044769">
    <property type="entry name" value="PIKfyve_PIPKc"/>
</dbReference>
<dbReference type="SUPFAM" id="SSF56104">
    <property type="entry name" value="SAICAR synthase-like"/>
    <property type="match status" value="1"/>
</dbReference>
<accession>A0A6V7XT15</accession>
<evidence type="ECO:0000256" key="7">
    <source>
        <dbReference type="ARBA" id="ARBA00022833"/>
    </source>
</evidence>
<dbReference type="CDD" id="cd15725">
    <property type="entry name" value="FYVE_PIKfyve_Fab1"/>
    <property type="match status" value="1"/>
</dbReference>
<dbReference type="Pfam" id="PF01363">
    <property type="entry name" value="FYVE"/>
    <property type="match status" value="1"/>
</dbReference>
<dbReference type="InterPro" id="IPR017455">
    <property type="entry name" value="Znf_FYVE-rel"/>
</dbReference>
<protein>
    <recommendedName>
        <fullName evidence="1">1-phosphatidylinositol-3-phosphate 5-kinase</fullName>
        <ecNumber evidence="1">2.7.1.150</ecNumber>
    </recommendedName>
</protein>
<dbReference type="Gene3D" id="3.30.810.10">
    <property type="entry name" value="2-Layer Sandwich"/>
    <property type="match status" value="1"/>
</dbReference>
<evidence type="ECO:0000259" key="12">
    <source>
        <dbReference type="PROSITE" id="PS51455"/>
    </source>
</evidence>
<evidence type="ECO:0000256" key="8">
    <source>
        <dbReference type="ARBA" id="ARBA00022840"/>
    </source>
</evidence>
<evidence type="ECO:0000256" key="5">
    <source>
        <dbReference type="ARBA" id="ARBA00022771"/>
    </source>
</evidence>
<dbReference type="SMART" id="SM00064">
    <property type="entry name" value="FYVE"/>
    <property type="match status" value="1"/>
</dbReference>
<dbReference type="OrthoDB" id="158357at2759"/>
<dbReference type="InterPro" id="IPR027409">
    <property type="entry name" value="GroEL-like_apical_dom_sf"/>
</dbReference>
<keyword evidence="8 10" id="KW-0067">ATP-binding</keyword>
<dbReference type="FunFam" id="3.30.810.10:FF:000001">
    <property type="entry name" value="1-phosphatidylinositol 3-phosphate 5-kinase FAB1"/>
    <property type="match status" value="1"/>
</dbReference>
<proteinExistence type="predicted"/>
<dbReference type="PANTHER" id="PTHR45748:SF7">
    <property type="entry name" value="1-PHOSPHATIDYLINOSITOL 3-PHOSPHATE 5-KINASE-RELATED"/>
    <property type="match status" value="1"/>
</dbReference>
<evidence type="ECO:0000256" key="2">
    <source>
        <dbReference type="ARBA" id="ARBA00022679"/>
    </source>
</evidence>
<dbReference type="SMART" id="SM00330">
    <property type="entry name" value="PIPKc"/>
    <property type="match status" value="1"/>
</dbReference>
<keyword evidence="7" id="KW-0862">Zinc</keyword>
<gene>
    <name evidence="13" type="ORF">MENT_LOCUS56066</name>
</gene>
<dbReference type="Gene3D" id="3.30.800.10">
    <property type="entry name" value="Phosphatidylinositol Phosphate Kinase II Beta"/>
    <property type="match status" value="1"/>
</dbReference>
<dbReference type="EC" id="2.7.1.150" evidence="1"/>
<organism evidence="13 14">
    <name type="scientific">Meloidogyne enterolobii</name>
    <name type="common">Root-knot nematode worm</name>
    <name type="synonym">Meloidogyne mayaguensis</name>
    <dbReference type="NCBI Taxonomy" id="390850"/>
    <lineage>
        <taxon>Eukaryota</taxon>
        <taxon>Metazoa</taxon>
        <taxon>Ecdysozoa</taxon>
        <taxon>Nematoda</taxon>
        <taxon>Chromadorea</taxon>
        <taxon>Rhabditida</taxon>
        <taxon>Tylenchina</taxon>
        <taxon>Tylenchomorpha</taxon>
        <taxon>Tylenchoidea</taxon>
        <taxon>Meloidogynidae</taxon>
        <taxon>Meloidogyninae</taxon>
        <taxon>Meloidogyne</taxon>
    </lineage>
</organism>
<dbReference type="PROSITE" id="PS51455">
    <property type="entry name" value="PIPK"/>
    <property type="match status" value="1"/>
</dbReference>
<dbReference type="GO" id="GO:0008270">
    <property type="term" value="F:zinc ion binding"/>
    <property type="evidence" value="ECO:0007669"/>
    <property type="project" value="UniProtKB-KW"/>
</dbReference>
<dbReference type="Pfam" id="PF01504">
    <property type="entry name" value="PIP5K"/>
    <property type="match status" value="2"/>
</dbReference>
<keyword evidence="3" id="KW-0479">Metal-binding</keyword>
<dbReference type="EMBL" id="CAJEWN010002196">
    <property type="protein sequence ID" value="CAD2202432.1"/>
    <property type="molecule type" value="Genomic_DNA"/>
</dbReference>
<dbReference type="PANTHER" id="PTHR45748">
    <property type="entry name" value="1-PHOSPHATIDYLINOSITOL 3-PHOSPHATE 5-KINASE-RELATED"/>
    <property type="match status" value="1"/>
</dbReference>
<dbReference type="CDD" id="cd17300">
    <property type="entry name" value="PIPKc_PIKfyve"/>
    <property type="match status" value="1"/>
</dbReference>
<dbReference type="GO" id="GO:0000285">
    <property type="term" value="F:1-phosphatidylinositol-3-phosphate 5-kinase activity"/>
    <property type="evidence" value="ECO:0007669"/>
    <property type="project" value="UniProtKB-EC"/>
</dbReference>
<sequence length="1306" mass="149502">MSSSPTKSNSNSIFYFPAFIDTNNNQENNYEQNGGFLGILSNLFRPSKSSSTTETVFSEGVCIAKSEEKDVVFEDSVEEPFNEQQPSTSNAPSNFFNSRKNELRRYWMPDSSGNECYECREKFNTFRRKHHCRLCGQIFCKNCTSHQLNGIDFGCYGIVRLCNFCANQIDTKNGGGTRGKLKLFPPSIHNSIDGSSDRIFTLQQSKLKTSPNGFLHPSTSNDFVEDEKHLNLNNKQLNSELPCSPSNSIKNVDTQTERQLIEMFDNKLNKLLDTLLIREQLGHSMWKDLLWKLSKLVADKIFPVALNNASTNFPLEFLHIKKLHIDSDPDYEIIDGIAFTKSLAHTSMPTSMEKISLILLNGMISYERVLEKFSSIESLMQQEEKFLHLQCDRIMSVDVNMLITENAIPVAVLDLLTKKGISVLANVKRSVLNRISRATSTSILNSIDAQLLQPRVGIVSKFRQLEFNTCTFDRKHFVLLEDSEGGEGNKFGITILLKSRDLYELKAAKRILRFLVLSRYSSKLEIAFLSLFNSLPKEMSNDKEAASSFHCHICELNQRSTLKNLDENEESSEKENFLDYFSQIELTNSPAIHFPPPSILNQLKTTNINLLNKQFLPEYFIKLKEMQKEYNQIIENLRIEEKKLKEENFTKFSHSFFQSKTTQKPWELLNQRAVKSFRLGSALHFRRRAEKNFEVKEERESKSASLLFEMEEEEIRVRSETNLLSPYSHQGLAFLFCANSKKSKNTQEFCMGPYVLNKTFYDRENDTSLGKFLLNYCFDADYRCKSCDRLMFEHLRRIVHRNTRLEITTRNVSVSRSTAAALIAPVIPNPFGSGANLCNGANEGELSESNFSLEDLPSTIPNNNCKQIICWLRCNSCSANSSIIPMPNTIFHLSFAKFVDYLANGKHWISPFSSSVDLHQCLHCTFHSHSHFFAFGNLVSCFRTSPIYPLNVYFSQLFSLKIENEMDNLQNISPKIREVLDGKGTPMPDIGAIIAISLLSDEYLTIINSSSQKDFIEVPISDQKMQCNVKIYFANDFSKFRSNFLSSSEKDYVNSLSTSSPWYPQGGKSGASFFRTEDERFVLKTLSRFELDSFKNCSQKYIDYMNLVKQENRPTALCKIFGAYGINYVNKQNGHSLKNNYLVMEYIFYKKDIKQIWDLKGSLRNRLASTKSSSNLNQDGSIYPSAVLLDENYLQDIWRNQIYLLPHSKTLLSQAIINDSNFLANQGIMDYSLLAGISRGQEDEVIVGIVDYMRTFTLDKKVESLVKTALPMSNLPTVISPEQYRKRFYERIDGYFAIAPDQWTSG</sequence>
<keyword evidence="4 10" id="KW-0547">Nucleotide-binding</keyword>
<feature type="domain" description="FYVE-type" evidence="11">
    <location>
        <begin position="110"/>
        <end position="170"/>
    </location>
</feature>
<keyword evidence="6 10" id="KW-0418">Kinase</keyword>
<dbReference type="InterPro" id="IPR002498">
    <property type="entry name" value="PInositol-4-P-4/5-kinase_core"/>
</dbReference>
<dbReference type="InterPro" id="IPR027483">
    <property type="entry name" value="PInositol-4-P-4/5-kinase_C_sf"/>
</dbReference>
<evidence type="ECO:0000256" key="1">
    <source>
        <dbReference type="ARBA" id="ARBA00012009"/>
    </source>
</evidence>
<dbReference type="GO" id="GO:0046488">
    <property type="term" value="P:phosphatidylinositol metabolic process"/>
    <property type="evidence" value="ECO:0007669"/>
    <property type="project" value="UniProtKB-UniRule"/>
</dbReference>
<dbReference type="Gene3D" id="3.50.7.10">
    <property type="entry name" value="GroEL"/>
    <property type="match status" value="1"/>
</dbReference>
<dbReference type="InterPro" id="IPR000306">
    <property type="entry name" value="Znf_FYVE"/>
</dbReference>
<evidence type="ECO:0000256" key="4">
    <source>
        <dbReference type="ARBA" id="ARBA00022741"/>
    </source>
</evidence>
<evidence type="ECO:0000256" key="6">
    <source>
        <dbReference type="ARBA" id="ARBA00022777"/>
    </source>
</evidence>
<dbReference type="SUPFAM" id="SSF52029">
    <property type="entry name" value="GroEL apical domain-like"/>
    <property type="match status" value="1"/>
</dbReference>
<dbReference type="Pfam" id="PF00118">
    <property type="entry name" value="Cpn60_TCP1"/>
    <property type="match status" value="1"/>
</dbReference>
<evidence type="ECO:0000259" key="11">
    <source>
        <dbReference type="PROSITE" id="PS50178"/>
    </source>
</evidence>
<comment type="caution">
    <text evidence="13">The sequence shown here is derived from an EMBL/GenBank/DDBJ whole genome shotgun (WGS) entry which is preliminary data.</text>
</comment>
<keyword evidence="5 9" id="KW-0863">Zinc-finger</keyword>
<reference evidence="13 14" key="1">
    <citation type="submission" date="2020-08" db="EMBL/GenBank/DDBJ databases">
        <authorList>
            <person name="Koutsovoulos G."/>
            <person name="Danchin GJ E."/>
        </authorList>
    </citation>
    <scope>NUCLEOTIDE SEQUENCE [LARGE SCALE GENOMIC DNA]</scope>
</reference>
<keyword evidence="2 10" id="KW-0808">Transferase</keyword>
<dbReference type="SUPFAM" id="SSF57903">
    <property type="entry name" value="FYVE/PHD zinc finger"/>
    <property type="match status" value="1"/>
</dbReference>